<accession>A0A833VIV6</accession>
<dbReference type="AlphaFoldDB" id="A0A833VIV6"/>
<gene>
    <name evidence="1" type="ORF">FCM35_KLT10725</name>
</gene>
<reference evidence="1" key="1">
    <citation type="submission" date="2020-01" db="EMBL/GenBank/DDBJ databases">
        <title>Genome sequence of Kobresia littledalei, the first chromosome-level genome in the family Cyperaceae.</title>
        <authorList>
            <person name="Qu G."/>
        </authorList>
    </citation>
    <scope>NUCLEOTIDE SEQUENCE</scope>
    <source>
        <strain evidence="1">C.B.Clarke</strain>
        <tissue evidence="1">Leaf</tissue>
    </source>
</reference>
<dbReference type="InterPro" id="IPR021899">
    <property type="entry name" value="DUF3511"/>
</dbReference>
<sequence>MERRSMSYAGDRTQTEAYNRCSSLSCAWQPNQNEPAIAKGKEPQLKRGNSLKVFTDPDFQRKRRVASYKVVGYHGKVKGSVKDSFKWIKEKCFQVSHGWW</sequence>
<dbReference type="OrthoDB" id="1655903at2759"/>
<protein>
    <submittedName>
        <fullName evidence="1">DUF3511 domain protein</fullName>
    </submittedName>
</protein>
<evidence type="ECO:0000313" key="1">
    <source>
        <dbReference type="EMBL" id="KAF3324568.1"/>
    </source>
</evidence>
<organism evidence="1 2">
    <name type="scientific">Carex littledalei</name>
    <dbReference type="NCBI Taxonomy" id="544730"/>
    <lineage>
        <taxon>Eukaryota</taxon>
        <taxon>Viridiplantae</taxon>
        <taxon>Streptophyta</taxon>
        <taxon>Embryophyta</taxon>
        <taxon>Tracheophyta</taxon>
        <taxon>Spermatophyta</taxon>
        <taxon>Magnoliopsida</taxon>
        <taxon>Liliopsida</taxon>
        <taxon>Poales</taxon>
        <taxon>Cyperaceae</taxon>
        <taxon>Cyperoideae</taxon>
        <taxon>Cariceae</taxon>
        <taxon>Carex</taxon>
        <taxon>Carex subgen. Euthyceras</taxon>
    </lineage>
</organism>
<name>A0A833VIV6_9POAL</name>
<dbReference type="PANTHER" id="PTHR33193">
    <property type="entry name" value="DOMAIN PROTEIN, PUTATIVE (DUF3511)-RELATED"/>
    <property type="match status" value="1"/>
</dbReference>
<evidence type="ECO:0000313" key="2">
    <source>
        <dbReference type="Proteomes" id="UP000623129"/>
    </source>
</evidence>
<dbReference type="Pfam" id="PF12023">
    <property type="entry name" value="DUF3511"/>
    <property type="match status" value="1"/>
</dbReference>
<dbReference type="Proteomes" id="UP000623129">
    <property type="component" value="Unassembled WGS sequence"/>
</dbReference>
<dbReference type="PANTHER" id="PTHR33193:SF71">
    <property type="entry name" value="OS02G0223700 PROTEIN"/>
    <property type="match status" value="1"/>
</dbReference>
<keyword evidence="2" id="KW-1185">Reference proteome</keyword>
<comment type="caution">
    <text evidence="1">The sequence shown here is derived from an EMBL/GenBank/DDBJ whole genome shotgun (WGS) entry which is preliminary data.</text>
</comment>
<dbReference type="EMBL" id="SWLB01000021">
    <property type="protein sequence ID" value="KAF3324568.1"/>
    <property type="molecule type" value="Genomic_DNA"/>
</dbReference>
<proteinExistence type="predicted"/>